<dbReference type="PROSITE" id="PS50297">
    <property type="entry name" value="ANK_REP_REGION"/>
    <property type="match status" value="4"/>
</dbReference>
<evidence type="ECO:0000256" key="1">
    <source>
        <dbReference type="ARBA" id="ARBA00022737"/>
    </source>
</evidence>
<keyword evidence="2 3" id="KW-0040">ANK repeat</keyword>
<dbReference type="InterPro" id="IPR036770">
    <property type="entry name" value="Ankyrin_rpt-contain_sf"/>
</dbReference>
<feature type="repeat" description="ANK" evidence="3">
    <location>
        <begin position="138"/>
        <end position="169"/>
    </location>
</feature>
<feature type="non-terminal residue" evidence="4">
    <location>
        <position position="169"/>
    </location>
</feature>
<evidence type="ECO:0000256" key="3">
    <source>
        <dbReference type="PROSITE-ProRule" id="PRU00023"/>
    </source>
</evidence>
<evidence type="ECO:0000313" key="4">
    <source>
        <dbReference type="EMBL" id="JAT23637.1"/>
    </source>
</evidence>
<dbReference type="PROSITE" id="PS50088">
    <property type="entry name" value="ANK_REPEAT"/>
    <property type="match status" value="4"/>
</dbReference>
<dbReference type="SMART" id="SM00248">
    <property type="entry name" value="ANK"/>
    <property type="match status" value="4"/>
</dbReference>
<name>A0A1B6LIX6_9HEMI</name>
<feature type="repeat" description="ANK" evidence="3">
    <location>
        <begin position="72"/>
        <end position="104"/>
    </location>
</feature>
<dbReference type="AlphaFoldDB" id="A0A1B6LIX6"/>
<keyword evidence="1" id="KW-0677">Repeat</keyword>
<sequence length="169" mass="18538">SKLTVNCRECGAGLHHHLQPWCIEGFYFILGMASIRYSKKGGASLHRAAINSSFEELKSLLDSGQDVNSDFHGCSPLHCAVMVNFELGVDLLLDRGAAINSRNVTGDTPLHCAVWKRRSTIFKKLIARGADVNCQNKRGLAILHIASIMHLPSFVDVLLNNGVKLSVRD</sequence>
<feature type="repeat" description="ANK" evidence="3">
    <location>
        <begin position="40"/>
        <end position="72"/>
    </location>
</feature>
<gene>
    <name evidence="4" type="ORF">g.45760</name>
</gene>
<reference evidence="4" key="1">
    <citation type="submission" date="2015-11" db="EMBL/GenBank/DDBJ databases">
        <title>De novo transcriptome assembly of four potential Pierce s Disease insect vectors from Arizona vineyards.</title>
        <authorList>
            <person name="Tassone E.E."/>
        </authorList>
    </citation>
    <scope>NUCLEOTIDE SEQUENCE</scope>
</reference>
<dbReference type="Pfam" id="PF12796">
    <property type="entry name" value="Ank_2"/>
    <property type="match status" value="1"/>
</dbReference>
<protein>
    <submittedName>
        <fullName evidence="4">Uncharacterized protein</fullName>
    </submittedName>
</protein>
<dbReference type="InterPro" id="IPR002110">
    <property type="entry name" value="Ankyrin_rpt"/>
</dbReference>
<proteinExistence type="predicted"/>
<dbReference type="PANTHER" id="PTHR24198">
    <property type="entry name" value="ANKYRIN REPEAT AND PROTEIN KINASE DOMAIN-CONTAINING PROTEIN"/>
    <property type="match status" value="1"/>
</dbReference>
<feature type="repeat" description="ANK" evidence="3">
    <location>
        <begin position="105"/>
        <end position="137"/>
    </location>
</feature>
<dbReference type="Gene3D" id="1.25.40.20">
    <property type="entry name" value="Ankyrin repeat-containing domain"/>
    <property type="match status" value="2"/>
</dbReference>
<dbReference type="SUPFAM" id="SSF48403">
    <property type="entry name" value="Ankyrin repeat"/>
    <property type="match status" value="1"/>
</dbReference>
<evidence type="ECO:0000256" key="2">
    <source>
        <dbReference type="ARBA" id="ARBA00023043"/>
    </source>
</evidence>
<dbReference type="PANTHER" id="PTHR24198:SF165">
    <property type="entry name" value="ANKYRIN REPEAT-CONTAINING PROTEIN-RELATED"/>
    <property type="match status" value="1"/>
</dbReference>
<feature type="non-terminal residue" evidence="4">
    <location>
        <position position="1"/>
    </location>
</feature>
<accession>A0A1B6LIX6</accession>
<dbReference type="EMBL" id="GEBQ01016340">
    <property type="protein sequence ID" value="JAT23637.1"/>
    <property type="molecule type" value="Transcribed_RNA"/>
</dbReference>
<organism evidence="4">
    <name type="scientific">Graphocephala atropunctata</name>
    <dbReference type="NCBI Taxonomy" id="36148"/>
    <lineage>
        <taxon>Eukaryota</taxon>
        <taxon>Metazoa</taxon>
        <taxon>Ecdysozoa</taxon>
        <taxon>Arthropoda</taxon>
        <taxon>Hexapoda</taxon>
        <taxon>Insecta</taxon>
        <taxon>Pterygota</taxon>
        <taxon>Neoptera</taxon>
        <taxon>Paraneoptera</taxon>
        <taxon>Hemiptera</taxon>
        <taxon>Auchenorrhyncha</taxon>
        <taxon>Membracoidea</taxon>
        <taxon>Cicadellidae</taxon>
        <taxon>Cicadellinae</taxon>
        <taxon>Cicadellini</taxon>
        <taxon>Graphocephala</taxon>
    </lineage>
</organism>